<keyword evidence="7" id="KW-0378">Hydrolase</keyword>
<dbReference type="GO" id="GO:0046872">
    <property type="term" value="F:metal ion binding"/>
    <property type="evidence" value="ECO:0007669"/>
    <property type="project" value="UniProtKB-KW"/>
</dbReference>
<sequence>MSNLQIEDVNTFEGTFDREDNEFCFSLPNQNSLGKFFANAPRRSRSTPDINLSKQESQTSTQTATDKSIDSLLSKLRKAVNTKKGTKSYLTIPLLNEANHLIDLIESNINELRSQISSESDNEGVASACVTCSTKTQPPEQINEAIQTSPTTSRTAPNNAKKSFAEALKGNLPKQRPSAILLYPKEKDSFEGPLREFLSEVPSSHSIFKNVRKLKKIKNNGIAVIVNNLSKAEVPSNLRLIFENILKNRKVLFSTQEGTVSRNQEKGCPQGSCSGPALWNIVVNDLLNQSFPPNCHIQAYADDIVLVTKSPTKEDLKLLTNNAISIIINWADENSLTISHEKSNFLLFSKLAAAPPVSWKNHRIKRSHSIKFLGLYIDDKLNWNTQLRSLSQKAQRLHQNFMKIVGTTWGKKRSQRILLYKTVIERVFAHGCSAWCSDPTVKMARKLDSVQRPFLLAISGAYRTTSTAALQVLLGIPPLSLKLKQEAILTKIFRLRHPVPTFEFSVEDFEESITSWTTHPSLYLKNEQVVLTDGGANLPREALYTDGSKTEQGVGAAFCRISHNQVTECWSSKLNPESTVFQAELYALQKAVQLATKNPNTKIIIFSDSKASIQAVSNPRSRNKMAREIFASLLENPEIQLNWIKAHVGYQGNEKADQLAKEAADSVSLPQFLHLSKSQLTKHLLKEWQESWDDGTTGRPIHDIVPRVSLHSVGWNREEILFFTRHGPFPAYFSRFRIDPTSNCSCGQEGTTLHCATECIHTISWHLRKPAEHLQKIWFGRVAANQNSRSKIRALVRHIMNNQELFRLNYSII</sequence>
<evidence type="ECO:0000256" key="8">
    <source>
        <dbReference type="SAM" id="Coils"/>
    </source>
</evidence>
<evidence type="ECO:0000256" key="9">
    <source>
        <dbReference type="SAM" id="MobiDB-lite"/>
    </source>
</evidence>
<feature type="domain" description="Reverse transcriptase" evidence="10">
    <location>
        <begin position="1"/>
        <end position="377"/>
    </location>
</feature>
<dbReference type="Proteomes" id="UP000499080">
    <property type="component" value="Unassembled WGS sequence"/>
</dbReference>
<dbReference type="InterPro" id="IPR043502">
    <property type="entry name" value="DNA/RNA_pol_sf"/>
</dbReference>
<keyword evidence="4" id="KW-0540">Nuclease</keyword>
<evidence type="ECO:0000256" key="6">
    <source>
        <dbReference type="ARBA" id="ARBA00022759"/>
    </source>
</evidence>
<keyword evidence="8" id="KW-0175">Coiled coil</keyword>
<feature type="compositionally biased region" description="Polar residues" evidence="9">
    <location>
        <begin position="47"/>
        <end position="66"/>
    </location>
</feature>
<proteinExistence type="inferred from homology"/>
<dbReference type="Gene3D" id="3.30.70.270">
    <property type="match status" value="1"/>
</dbReference>
<dbReference type="CDD" id="cd09276">
    <property type="entry name" value="Rnase_HI_RT_non_LTR"/>
    <property type="match status" value="1"/>
</dbReference>
<evidence type="ECO:0000256" key="1">
    <source>
        <dbReference type="ARBA" id="ARBA00000077"/>
    </source>
</evidence>
<dbReference type="GO" id="GO:0071897">
    <property type="term" value="P:DNA biosynthetic process"/>
    <property type="evidence" value="ECO:0007669"/>
    <property type="project" value="UniProtKB-ARBA"/>
</dbReference>
<dbReference type="InterPro" id="IPR002156">
    <property type="entry name" value="RNaseH_domain"/>
</dbReference>
<evidence type="ECO:0000313" key="12">
    <source>
        <dbReference type="EMBL" id="GBM76560.1"/>
    </source>
</evidence>
<keyword evidence="5" id="KW-0479">Metal-binding</keyword>
<evidence type="ECO:0000259" key="10">
    <source>
        <dbReference type="PROSITE" id="PS50878"/>
    </source>
</evidence>
<dbReference type="GO" id="GO:0003676">
    <property type="term" value="F:nucleic acid binding"/>
    <property type="evidence" value="ECO:0007669"/>
    <property type="project" value="InterPro"/>
</dbReference>
<evidence type="ECO:0000256" key="5">
    <source>
        <dbReference type="ARBA" id="ARBA00022723"/>
    </source>
</evidence>
<keyword evidence="13" id="KW-1185">Reference proteome</keyword>
<comment type="similarity">
    <text evidence="2">Belongs to the RNase H family.</text>
</comment>
<dbReference type="AlphaFoldDB" id="A0A4Y2IG47"/>
<dbReference type="InterPro" id="IPR012337">
    <property type="entry name" value="RNaseH-like_sf"/>
</dbReference>
<dbReference type="GO" id="GO:0004523">
    <property type="term" value="F:RNA-DNA hybrid ribonuclease activity"/>
    <property type="evidence" value="ECO:0007669"/>
    <property type="project" value="UniProtKB-EC"/>
</dbReference>
<evidence type="ECO:0000256" key="2">
    <source>
        <dbReference type="ARBA" id="ARBA00005300"/>
    </source>
</evidence>
<feature type="coiled-coil region" evidence="8">
    <location>
        <begin position="95"/>
        <end position="122"/>
    </location>
</feature>
<organism evidence="12 13">
    <name type="scientific">Araneus ventricosus</name>
    <name type="common">Orbweaver spider</name>
    <name type="synonym">Epeira ventricosa</name>
    <dbReference type="NCBI Taxonomy" id="182803"/>
    <lineage>
        <taxon>Eukaryota</taxon>
        <taxon>Metazoa</taxon>
        <taxon>Ecdysozoa</taxon>
        <taxon>Arthropoda</taxon>
        <taxon>Chelicerata</taxon>
        <taxon>Arachnida</taxon>
        <taxon>Araneae</taxon>
        <taxon>Araneomorphae</taxon>
        <taxon>Entelegynae</taxon>
        <taxon>Araneoidea</taxon>
        <taxon>Araneidae</taxon>
        <taxon>Araneus</taxon>
    </lineage>
</organism>
<dbReference type="Pfam" id="PF00078">
    <property type="entry name" value="RVT_1"/>
    <property type="match status" value="1"/>
</dbReference>
<dbReference type="OrthoDB" id="411871at2759"/>
<accession>A0A4Y2IG47</accession>
<dbReference type="EC" id="3.1.26.4" evidence="3"/>
<evidence type="ECO:0000256" key="4">
    <source>
        <dbReference type="ARBA" id="ARBA00022722"/>
    </source>
</evidence>
<dbReference type="Pfam" id="PF00075">
    <property type="entry name" value="RNase_H"/>
    <property type="match status" value="1"/>
</dbReference>
<gene>
    <name evidence="12" type="primary">R1A1-elementORF2_221</name>
    <name evidence="12" type="ORF">AVEN_171508_1</name>
</gene>
<dbReference type="GO" id="GO:0042575">
    <property type="term" value="C:DNA polymerase complex"/>
    <property type="evidence" value="ECO:0007669"/>
    <property type="project" value="UniProtKB-ARBA"/>
</dbReference>
<protein>
    <recommendedName>
        <fullName evidence="3">ribonuclease H</fullName>
        <ecNumber evidence="3">3.1.26.4</ecNumber>
    </recommendedName>
</protein>
<name>A0A4Y2IG47_ARAVE</name>
<dbReference type="PROSITE" id="PS50878">
    <property type="entry name" value="RT_POL"/>
    <property type="match status" value="1"/>
</dbReference>
<dbReference type="SUPFAM" id="SSF56672">
    <property type="entry name" value="DNA/RNA polymerases"/>
    <property type="match status" value="1"/>
</dbReference>
<dbReference type="InterPro" id="IPR036397">
    <property type="entry name" value="RNaseH_sf"/>
</dbReference>
<comment type="caution">
    <text evidence="12">The sequence shown here is derived from an EMBL/GenBank/DDBJ whole genome shotgun (WGS) entry which is preliminary data.</text>
</comment>
<feature type="region of interest" description="Disordered" evidence="9">
    <location>
        <begin position="44"/>
        <end position="66"/>
    </location>
</feature>
<dbReference type="SUPFAM" id="SSF53098">
    <property type="entry name" value="Ribonuclease H-like"/>
    <property type="match status" value="1"/>
</dbReference>
<dbReference type="InterPro" id="IPR000477">
    <property type="entry name" value="RT_dom"/>
</dbReference>
<evidence type="ECO:0000259" key="11">
    <source>
        <dbReference type="PROSITE" id="PS50879"/>
    </source>
</evidence>
<evidence type="ECO:0000256" key="3">
    <source>
        <dbReference type="ARBA" id="ARBA00012180"/>
    </source>
</evidence>
<evidence type="ECO:0000256" key="7">
    <source>
        <dbReference type="ARBA" id="ARBA00022801"/>
    </source>
</evidence>
<dbReference type="EMBL" id="BGPR01106502">
    <property type="protein sequence ID" value="GBM76560.1"/>
    <property type="molecule type" value="Genomic_DNA"/>
</dbReference>
<dbReference type="PANTHER" id="PTHR10642:SF26">
    <property type="entry name" value="RIBONUCLEASE H1"/>
    <property type="match status" value="1"/>
</dbReference>
<dbReference type="InterPro" id="IPR050092">
    <property type="entry name" value="RNase_H"/>
</dbReference>
<feature type="domain" description="RNase H type-1" evidence="11">
    <location>
        <begin position="537"/>
        <end position="665"/>
    </location>
</feature>
<dbReference type="Gene3D" id="3.30.420.10">
    <property type="entry name" value="Ribonuclease H-like superfamily/Ribonuclease H"/>
    <property type="match status" value="1"/>
</dbReference>
<dbReference type="PANTHER" id="PTHR10642">
    <property type="entry name" value="RIBONUCLEASE H1"/>
    <property type="match status" value="1"/>
</dbReference>
<dbReference type="GO" id="GO:0043137">
    <property type="term" value="P:DNA replication, removal of RNA primer"/>
    <property type="evidence" value="ECO:0007669"/>
    <property type="project" value="TreeGrafter"/>
</dbReference>
<dbReference type="InterPro" id="IPR043128">
    <property type="entry name" value="Rev_trsase/Diguanyl_cyclase"/>
</dbReference>
<comment type="catalytic activity">
    <reaction evidence="1">
        <text>Endonucleolytic cleavage to 5'-phosphomonoester.</text>
        <dbReference type="EC" id="3.1.26.4"/>
    </reaction>
</comment>
<dbReference type="PROSITE" id="PS50879">
    <property type="entry name" value="RNASE_H_1"/>
    <property type="match status" value="1"/>
</dbReference>
<keyword evidence="6" id="KW-0255">Endonuclease</keyword>
<evidence type="ECO:0000313" key="13">
    <source>
        <dbReference type="Proteomes" id="UP000499080"/>
    </source>
</evidence>
<reference evidence="12 13" key="1">
    <citation type="journal article" date="2019" name="Sci. Rep.">
        <title>Orb-weaving spider Araneus ventricosus genome elucidates the spidroin gene catalogue.</title>
        <authorList>
            <person name="Kono N."/>
            <person name="Nakamura H."/>
            <person name="Ohtoshi R."/>
            <person name="Moran D.A.P."/>
            <person name="Shinohara A."/>
            <person name="Yoshida Y."/>
            <person name="Fujiwara M."/>
            <person name="Mori M."/>
            <person name="Tomita M."/>
            <person name="Arakawa K."/>
        </authorList>
    </citation>
    <scope>NUCLEOTIDE SEQUENCE [LARGE SCALE GENOMIC DNA]</scope>
</reference>